<dbReference type="InterPro" id="IPR015424">
    <property type="entry name" value="PyrdxlP-dep_Trfase"/>
</dbReference>
<keyword evidence="3 4" id="KW-0663">Pyridoxal phosphate</keyword>
<dbReference type="GO" id="GO:0030170">
    <property type="term" value="F:pyridoxal phosphate binding"/>
    <property type="evidence" value="ECO:0007669"/>
    <property type="project" value="TreeGrafter"/>
</dbReference>
<keyword evidence="6" id="KW-1185">Reference proteome</keyword>
<comment type="caution">
    <text evidence="5">The sequence shown here is derived from an EMBL/GenBank/DDBJ whole genome shotgun (WGS) entry which is preliminary data.</text>
</comment>
<name>A0A643FKF0_IDEDE</name>
<organism evidence="5 6">
    <name type="scientific">Ideonella dechloratans</name>
    <dbReference type="NCBI Taxonomy" id="36863"/>
    <lineage>
        <taxon>Bacteria</taxon>
        <taxon>Pseudomonadati</taxon>
        <taxon>Pseudomonadota</taxon>
        <taxon>Betaproteobacteria</taxon>
        <taxon>Burkholderiales</taxon>
        <taxon>Sphaerotilaceae</taxon>
        <taxon>Ideonella</taxon>
    </lineage>
</organism>
<dbReference type="PANTHER" id="PTHR30244:SF34">
    <property type="entry name" value="DTDP-4-AMINO-4,6-DIDEOXYGALACTOSE TRANSAMINASE"/>
    <property type="match status" value="1"/>
</dbReference>
<evidence type="ECO:0000313" key="6">
    <source>
        <dbReference type="Proteomes" id="UP000430120"/>
    </source>
</evidence>
<feature type="active site" description="Proton acceptor" evidence="2">
    <location>
        <position position="190"/>
    </location>
</feature>
<comment type="similarity">
    <text evidence="1 4">Belongs to the DegT/DnrJ/EryC1 family.</text>
</comment>
<evidence type="ECO:0000256" key="4">
    <source>
        <dbReference type="RuleBase" id="RU004508"/>
    </source>
</evidence>
<dbReference type="GO" id="GO:0008483">
    <property type="term" value="F:transaminase activity"/>
    <property type="evidence" value="ECO:0007669"/>
    <property type="project" value="UniProtKB-KW"/>
</dbReference>
<dbReference type="SUPFAM" id="SSF53383">
    <property type="entry name" value="PLP-dependent transferases"/>
    <property type="match status" value="1"/>
</dbReference>
<dbReference type="InterPro" id="IPR015422">
    <property type="entry name" value="PyrdxlP-dep_Trfase_small"/>
</dbReference>
<keyword evidence="5" id="KW-0032">Aminotransferase</keyword>
<dbReference type="CDD" id="cd00616">
    <property type="entry name" value="AHBA_syn"/>
    <property type="match status" value="1"/>
</dbReference>
<dbReference type="Proteomes" id="UP000430120">
    <property type="component" value="Unassembled WGS sequence"/>
</dbReference>
<dbReference type="GO" id="GO:0000271">
    <property type="term" value="P:polysaccharide biosynthetic process"/>
    <property type="evidence" value="ECO:0007669"/>
    <property type="project" value="TreeGrafter"/>
</dbReference>
<proteinExistence type="inferred from homology"/>
<dbReference type="OrthoDB" id="9804264at2"/>
<keyword evidence="5" id="KW-0808">Transferase</keyword>
<dbReference type="Gene3D" id="3.90.1150.10">
    <property type="entry name" value="Aspartate Aminotransferase, domain 1"/>
    <property type="match status" value="1"/>
</dbReference>
<dbReference type="Gene3D" id="3.40.640.10">
    <property type="entry name" value="Type I PLP-dependent aspartate aminotransferase-like (Major domain)"/>
    <property type="match status" value="1"/>
</dbReference>
<feature type="modified residue" description="N6-(pyridoxal phosphate)lysine" evidence="3">
    <location>
        <position position="190"/>
    </location>
</feature>
<evidence type="ECO:0000256" key="3">
    <source>
        <dbReference type="PIRSR" id="PIRSR000390-2"/>
    </source>
</evidence>
<evidence type="ECO:0000313" key="5">
    <source>
        <dbReference type="EMBL" id="KAB0585089.1"/>
    </source>
</evidence>
<dbReference type="InterPro" id="IPR015421">
    <property type="entry name" value="PyrdxlP-dep_Trfase_major"/>
</dbReference>
<gene>
    <name evidence="5" type="ORF">F7Q92_00950</name>
</gene>
<dbReference type="PIRSF" id="PIRSF000390">
    <property type="entry name" value="PLP_StrS"/>
    <property type="match status" value="1"/>
</dbReference>
<dbReference type="Pfam" id="PF01041">
    <property type="entry name" value="DegT_DnrJ_EryC1"/>
    <property type="match status" value="1"/>
</dbReference>
<accession>A0A643FKF0</accession>
<dbReference type="InterPro" id="IPR000653">
    <property type="entry name" value="DegT/StrS_aminotransferase"/>
</dbReference>
<dbReference type="RefSeq" id="WP_151122075.1">
    <property type="nucleotide sequence ID" value="NZ_CP088081.1"/>
</dbReference>
<evidence type="ECO:0000256" key="2">
    <source>
        <dbReference type="PIRSR" id="PIRSR000390-1"/>
    </source>
</evidence>
<dbReference type="PANTHER" id="PTHR30244">
    <property type="entry name" value="TRANSAMINASE"/>
    <property type="match status" value="1"/>
</dbReference>
<dbReference type="AlphaFoldDB" id="A0A643FKF0"/>
<dbReference type="EMBL" id="VZPB01000002">
    <property type="protein sequence ID" value="KAB0585089.1"/>
    <property type="molecule type" value="Genomic_DNA"/>
</dbReference>
<evidence type="ECO:0000256" key="1">
    <source>
        <dbReference type="ARBA" id="ARBA00037999"/>
    </source>
</evidence>
<reference evidence="5 6" key="1">
    <citation type="submission" date="2019-09" db="EMBL/GenBank/DDBJ databases">
        <title>Draft genome sequences of 48 bacterial type strains from the CCUG.</title>
        <authorList>
            <person name="Tunovic T."/>
            <person name="Pineiro-Iglesias B."/>
            <person name="Unosson C."/>
            <person name="Inganas E."/>
            <person name="Ohlen M."/>
            <person name="Cardew S."/>
            <person name="Jensie-Markopoulos S."/>
            <person name="Salva-Serra F."/>
            <person name="Jaen-Luchoro D."/>
            <person name="Karlsson R."/>
            <person name="Svensson-Stadler L."/>
            <person name="Chun J."/>
            <person name="Moore E."/>
        </authorList>
    </citation>
    <scope>NUCLEOTIDE SEQUENCE [LARGE SCALE GENOMIC DNA]</scope>
    <source>
        <strain evidence="5 6">CCUG 30977</strain>
    </source>
</reference>
<protein>
    <submittedName>
        <fullName evidence="5">DegT/DnrJ/EryC1/StrS family aminotransferase</fullName>
    </submittedName>
</protein>
<sequence>MSTDKLPFLPFALPEIGEEEIAEVVDTLRSGWVTTGPKAKRFEAAFTEFLGDTSLESIAVNSATAGLHLALEAVGVGPGDEVITTTHTFTASAEVARYLGADVKLVDIDPATYCISPAALEAAITPRTKCVVPVHYGGLAADMTAILAIAKRHGLKVVEDAAHALPTTHRGQLVGTLDSDATVFSFYANKTMTTGEGGMLVTRHPEVAARAKVMRLHGINRDAFDRFTAKVPSWYYEIVAPGFKYNLTDIAAALGLHQLKRLQAFQARRAELAAGYAQALAGLPLRLPPQPLAGDVHAWHLYVVELTDEAPITREAFIESLYADGIGCSVHYIPLHQHPYWKERYGLKAEDFPHSQRAFERIVSLPLYTRMSEAEVERVAAAARKALRA</sequence>